<evidence type="ECO:0000313" key="6">
    <source>
        <dbReference type="Proteomes" id="UP001320119"/>
    </source>
</evidence>
<dbReference type="KEGG" id="marq:MARGE09_P3898"/>
<dbReference type="EMBL" id="AP023086">
    <property type="protein sequence ID" value="BCD99696.1"/>
    <property type="molecule type" value="Genomic_DNA"/>
</dbReference>
<name>A0AAN1WL78_9GAMM</name>
<dbReference type="PANTHER" id="PTHR33154">
    <property type="entry name" value="TRANSCRIPTIONAL REGULATOR, ARSR FAMILY"/>
    <property type="match status" value="1"/>
</dbReference>
<keyword evidence="3" id="KW-0804">Transcription</keyword>
<feature type="domain" description="HTH arsR-type" evidence="4">
    <location>
        <begin position="8"/>
        <end position="102"/>
    </location>
</feature>
<organism evidence="5 6">
    <name type="scientific">Marinagarivorans cellulosilyticus</name>
    <dbReference type="NCBI Taxonomy" id="2721545"/>
    <lineage>
        <taxon>Bacteria</taxon>
        <taxon>Pseudomonadati</taxon>
        <taxon>Pseudomonadota</taxon>
        <taxon>Gammaproteobacteria</taxon>
        <taxon>Cellvibrionales</taxon>
        <taxon>Cellvibrionaceae</taxon>
        <taxon>Marinagarivorans</taxon>
    </lineage>
</organism>
<protein>
    <submittedName>
        <fullName evidence="5">ArsR family transcriptional regulator, virulence genes transcriptional regulator</fullName>
    </submittedName>
</protein>
<accession>A0AAN1WL78</accession>
<keyword evidence="6" id="KW-1185">Reference proteome</keyword>
<sequence>MADEDISLEQLAVHAGEAVTLLKELANTHRLMICCSLVAGELSVMEINERLPLSQSALSQHLARLRTANIVVTRKASQTVFYRLADEKVLQIISTLKNIYCP</sequence>
<reference evidence="5 6" key="1">
    <citation type="journal article" date="2022" name="IScience">
        <title>An ultrasensitive nanofiber-based assay for enzymatic hydrolysis and deep-sea microbial degradation of cellulose.</title>
        <authorList>
            <person name="Tsudome M."/>
            <person name="Tachioka M."/>
            <person name="Miyazaki M."/>
            <person name="Uchimura K."/>
            <person name="Tsuda M."/>
            <person name="Takaki Y."/>
            <person name="Deguchi S."/>
        </authorList>
    </citation>
    <scope>NUCLEOTIDE SEQUENCE [LARGE SCALE GENOMIC DNA]</scope>
    <source>
        <strain evidence="5 6">GE09</strain>
    </source>
</reference>
<dbReference type="Proteomes" id="UP001320119">
    <property type="component" value="Chromosome"/>
</dbReference>
<dbReference type="NCBIfam" id="NF033788">
    <property type="entry name" value="HTH_metalloreg"/>
    <property type="match status" value="1"/>
</dbReference>
<dbReference type="SUPFAM" id="SSF46785">
    <property type="entry name" value="Winged helix' DNA-binding domain"/>
    <property type="match status" value="1"/>
</dbReference>
<keyword evidence="1" id="KW-0805">Transcription regulation</keyword>
<dbReference type="PROSITE" id="PS50987">
    <property type="entry name" value="HTH_ARSR_2"/>
    <property type="match status" value="1"/>
</dbReference>
<dbReference type="InterPro" id="IPR036390">
    <property type="entry name" value="WH_DNA-bd_sf"/>
</dbReference>
<evidence type="ECO:0000256" key="3">
    <source>
        <dbReference type="ARBA" id="ARBA00023163"/>
    </source>
</evidence>
<dbReference type="AlphaFoldDB" id="A0AAN1WL78"/>
<evidence type="ECO:0000313" key="5">
    <source>
        <dbReference type="EMBL" id="BCD99696.1"/>
    </source>
</evidence>
<dbReference type="CDD" id="cd00090">
    <property type="entry name" value="HTH_ARSR"/>
    <property type="match status" value="1"/>
</dbReference>
<dbReference type="InterPro" id="IPR036388">
    <property type="entry name" value="WH-like_DNA-bd_sf"/>
</dbReference>
<evidence type="ECO:0000256" key="1">
    <source>
        <dbReference type="ARBA" id="ARBA00023015"/>
    </source>
</evidence>
<evidence type="ECO:0000256" key="2">
    <source>
        <dbReference type="ARBA" id="ARBA00023125"/>
    </source>
</evidence>
<dbReference type="PANTHER" id="PTHR33154:SF28">
    <property type="entry name" value="HTH-TYPE TRANSCRIPTIONAL REGULATOR YGAV-RELATED"/>
    <property type="match status" value="1"/>
</dbReference>
<gene>
    <name evidence="5" type="ORF">MARGE09_P3898</name>
</gene>
<evidence type="ECO:0000259" key="4">
    <source>
        <dbReference type="PROSITE" id="PS50987"/>
    </source>
</evidence>
<dbReference type="PRINTS" id="PR00778">
    <property type="entry name" value="HTHARSR"/>
</dbReference>
<dbReference type="InterPro" id="IPR001845">
    <property type="entry name" value="HTH_ArsR_DNA-bd_dom"/>
</dbReference>
<dbReference type="GO" id="GO:0003677">
    <property type="term" value="F:DNA binding"/>
    <property type="evidence" value="ECO:0007669"/>
    <property type="project" value="UniProtKB-KW"/>
</dbReference>
<dbReference type="GO" id="GO:0003700">
    <property type="term" value="F:DNA-binding transcription factor activity"/>
    <property type="evidence" value="ECO:0007669"/>
    <property type="project" value="InterPro"/>
</dbReference>
<dbReference type="InterPro" id="IPR011991">
    <property type="entry name" value="ArsR-like_HTH"/>
</dbReference>
<dbReference type="Pfam" id="PF01022">
    <property type="entry name" value="HTH_5"/>
    <property type="match status" value="1"/>
</dbReference>
<dbReference type="InterPro" id="IPR051081">
    <property type="entry name" value="HTH_MetalResp_TranReg"/>
</dbReference>
<dbReference type="Gene3D" id="1.10.10.10">
    <property type="entry name" value="Winged helix-like DNA-binding domain superfamily/Winged helix DNA-binding domain"/>
    <property type="match status" value="1"/>
</dbReference>
<proteinExistence type="predicted"/>
<dbReference type="SMART" id="SM00418">
    <property type="entry name" value="HTH_ARSR"/>
    <property type="match status" value="1"/>
</dbReference>
<dbReference type="RefSeq" id="WP_236984958.1">
    <property type="nucleotide sequence ID" value="NZ_AP023086.1"/>
</dbReference>
<keyword evidence="2" id="KW-0238">DNA-binding</keyword>